<dbReference type="OrthoDB" id="3790848at2"/>
<sequence length="253" mass="27570">MGFRAYAEAIASAIRGGSPPQFTVGIYGSWGSGKSSLLNAIRAELAKDPDVLTVPFDAWRYERADHIVVPMLNAIYHASPELNDEKLTDKVRSALASVVRSVTISFGPISMDPGALLDTDAPDEGYAAALNSAYVRPYMDMKAIGSALAKRRIVVLVDDLDRCSPDKVVSLLEAINLVLDVPGFVFVLALDYDVLVRAVTAKYPHTSGHVFIEKMVQVPFRVPRLDISRNSSFKSSSPDGSRPRVRCQQTSAR</sequence>
<dbReference type="PANTHER" id="PTHR22674">
    <property type="entry name" value="NTPASE, KAP FAMILY P-LOOP DOMAIN-CONTAINING 1"/>
    <property type="match status" value="1"/>
</dbReference>
<reference evidence="3 4" key="1">
    <citation type="submission" date="2019-03" db="EMBL/GenBank/DDBJ databases">
        <title>Genomic Encyclopedia of Type Strains, Phase III (KMG-III): the genomes of soil and plant-associated and newly described type strains.</title>
        <authorList>
            <person name="Whitman W."/>
        </authorList>
    </citation>
    <scope>NUCLEOTIDE SEQUENCE [LARGE SCALE GENOMIC DNA]</scope>
    <source>
        <strain evidence="3 4">VKM Ac-2527</strain>
    </source>
</reference>
<dbReference type="Gene3D" id="3.40.50.300">
    <property type="entry name" value="P-loop containing nucleotide triphosphate hydrolases"/>
    <property type="match status" value="1"/>
</dbReference>
<proteinExistence type="predicted"/>
<accession>A0A4R6K8R5</accession>
<gene>
    <name evidence="3" type="ORF">EV643_112289</name>
</gene>
<protein>
    <submittedName>
        <fullName evidence="3">KAP-like P-loop domain-containing protein</fullName>
    </submittedName>
</protein>
<comment type="caution">
    <text evidence="3">The sequence shown here is derived from an EMBL/GenBank/DDBJ whole genome shotgun (WGS) entry which is preliminary data.</text>
</comment>
<dbReference type="InterPro" id="IPR011646">
    <property type="entry name" value="KAP_P-loop"/>
</dbReference>
<feature type="region of interest" description="Disordered" evidence="1">
    <location>
        <begin position="231"/>
        <end position="253"/>
    </location>
</feature>
<evidence type="ECO:0000313" key="3">
    <source>
        <dbReference type="EMBL" id="TDO45959.1"/>
    </source>
</evidence>
<dbReference type="PANTHER" id="PTHR22674:SF6">
    <property type="entry name" value="NTPASE KAP FAMILY P-LOOP DOMAIN-CONTAINING PROTEIN 1"/>
    <property type="match status" value="1"/>
</dbReference>
<feature type="domain" description="KAP NTPase" evidence="2">
    <location>
        <begin position="3"/>
        <end position="229"/>
    </location>
</feature>
<organism evidence="3 4">
    <name type="scientific">Kribbella caucasensis</name>
    <dbReference type="NCBI Taxonomy" id="2512215"/>
    <lineage>
        <taxon>Bacteria</taxon>
        <taxon>Bacillati</taxon>
        <taxon>Actinomycetota</taxon>
        <taxon>Actinomycetes</taxon>
        <taxon>Propionibacteriales</taxon>
        <taxon>Kribbellaceae</taxon>
        <taxon>Kribbella</taxon>
    </lineage>
</organism>
<dbReference type="EMBL" id="SNWQ01000012">
    <property type="protein sequence ID" value="TDO45959.1"/>
    <property type="molecule type" value="Genomic_DNA"/>
</dbReference>
<dbReference type="Proteomes" id="UP000295388">
    <property type="component" value="Unassembled WGS sequence"/>
</dbReference>
<dbReference type="SUPFAM" id="SSF52540">
    <property type="entry name" value="P-loop containing nucleoside triphosphate hydrolases"/>
    <property type="match status" value="1"/>
</dbReference>
<dbReference type="AlphaFoldDB" id="A0A4R6K8R5"/>
<dbReference type="InterPro" id="IPR052754">
    <property type="entry name" value="NTPase_KAP_P-loop"/>
</dbReference>
<evidence type="ECO:0000256" key="1">
    <source>
        <dbReference type="SAM" id="MobiDB-lite"/>
    </source>
</evidence>
<dbReference type="RefSeq" id="WP_133802561.1">
    <property type="nucleotide sequence ID" value="NZ_SNWQ01000012.1"/>
</dbReference>
<evidence type="ECO:0000313" key="4">
    <source>
        <dbReference type="Proteomes" id="UP000295388"/>
    </source>
</evidence>
<dbReference type="Pfam" id="PF07693">
    <property type="entry name" value="KAP_NTPase"/>
    <property type="match status" value="1"/>
</dbReference>
<name>A0A4R6K8R5_9ACTN</name>
<evidence type="ECO:0000259" key="2">
    <source>
        <dbReference type="Pfam" id="PF07693"/>
    </source>
</evidence>
<keyword evidence="4" id="KW-1185">Reference proteome</keyword>
<dbReference type="InterPro" id="IPR027417">
    <property type="entry name" value="P-loop_NTPase"/>
</dbReference>